<comment type="caution">
    <text evidence="4">The sequence shown here is derived from an EMBL/GenBank/DDBJ whole genome shotgun (WGS) entry which is preliminary data.</text>
</comment>
<dbReference type="EMBL" id="JBCLVG010000001">
    <property type="protein sequence ID" value="MEN1946576.1"/>
    <property type="molecule type" value="Genomic_DNA"/>
</dbReference>
<evidence type="ECO:0000313" key="4">
    <source>
        <dbReference type="EMBL" id="MEN1946576.1"/>
    </source>
</evidence>
<dbReference type="InterPro" id="IPR028098">
    <property type="entry name" value="Glyco_trans_4-like_N"/>
</dbReference>
<dbReference type="PANTHER" id="PTHR46401:SF2">
    <property type="entry name" value="GLYCOSYLTRANSFERASE WBBK-RELATED"/>
    <property type="match status" value="1"/>
</dbReference>
<evidence type="ECO:0000259" key="3">
    <source>
        <dbReference type="Pfam" id="PF13439"/>
    </source>
</evidence>
<dbReference type="Pfam" id="PF13692">
    <property type="entry name" value="Glyco_trans_1_4"/>
    <property type="match status" value="1"/>
</dbReference>
<dbReference type="RefSeq" id="WP_342113011.1">
    <property type="nucleotide sequence ID" value="NZ_JBCAUN010000001.1"/>
</dbReference>
<sequence length="372" mass="39084">MTTLRVVMDALVASPSDALARYTTELTRALIATAPQDCDVEGITSSTTNEVEARLTSALPGISAVHSATLGSRELAIAWQLGVVGSSGSGLVHAPSLMAPLTRHRRDNGDQISVTVHDVFAWTRPESIGATSVAGTKALLRRARKHADAVVVPSHAVAEQLAEISDLGDRIRVIPGAGRPMLSVPSDGDARARSLGLPSSYIVASGSLDPREGLESLATGLARSGLGVPLVVLDAGGPEARQDAPEALHSPDVLFLGDIDDADRAIVLSRSQLFVLPTIDDGFGAPLLDALRLGIPVVHSDAPALIELAGDAGVSVDRSDPEIYPDRLASAIESLLADDERRSLLGLTGSDRARLFTWRDTGERLWQLHADL</sequence>
<evidence type="ECO:0000313" key="5">
    <source>
        <dbReference type="Proteomes" id="UP001425155"/>
    </source>
</evidence>
<name>A0ABU9W3J8_9MICO</name>
<evidence type="ECO:0000256" key="2">
    <source>
        <dbReference type="ARBA" id="ARBA00022679"/>
    </source>
</evidence>
<dbReference type="Gene3D" id="3.40.50.2000">
    <property type="entry name" value="Glycogen Phosphorylase B"/>
    <property type="match status" value="2"/>
</dbReference>
<dbReference type="SUPFAM" id="SSF53756">
    <property type="entry name" value="UDP-Glycosyltransferase/glycogen phosphorylase"/>
    <property type="match status" value="1"/>
</dbReference>
<feature type="domain" description="Glycosyltransferase subfamily 4-like N-terminal" evidence="3">
    <location>
        <begin position="20"/>
        <end position="175"/>
    </location>
</feature>
<protein>
    <submittedName>
        <fullName evidence="4">Glycosyltransferase family 1 protein</fullName>
    </submittedName>
</protein>
<dbReference type="Pfam" id="PF13439">
    <property type="entry name" value="Glyco_transf_4"/>
    <property type="match status" value="1"/>
</dbReference>
<keyword evidence="1" id="KW-0328">Glycosyltransferase</keyword>
<keyword evidence="5" id="KW-1185">Reference proteome</keyword>
<accession>A0ABU9W3J8</accession>
<proteinExistence type="predicted"/>
<keyword evidence="2" id="KW-0808">Transferase</keyword>
<dbReference type="Proteomes" id="UP001425155">
    <property type="component" value="Unassembled WGS sequence"/>
</dbReference>
<gene>
    <name evidence="4" type="ORF">WJX64_08465</name>
</gene>
<evidence type="ECO:0000256" key="1">
    <source>
        <dbReference type="ARBA" id="ARBA00022676"/>
    </source>
</evidence>
<dbReference type="PANTHER" id="PTHR46401">
    <property type="entry name" value="GLYCOSYLTRANSFERASE WBBK-RELATED"/>
    <property type="match status" value="1"/>
</dbReference>
<organism evidence="4 5">
    <name type="scientific">Leifsonia stereocauli</name>
    <dbReference type="NCBI Taxonomy" id="3134136"/>
    <lineage>
        <taxon>Bacteria</taxon>
        <taxon>Bacillati</taxon>
        <taxon>Actinomycetota</taxon>
        <taxon>Actinomycetes</taxon>
        <taxon>Micrococcales</taxon>
        <taxon>Microbacteriaceae</taxon>
        <taxon>Leifsonia</taxon>
    </lineage>
</organism>
<dbReference type="CDD" id="cd03809">
    <property type="entry name" value="GT4_MtfB-like"/>
    <property type="match status" value="1"/>
</dbReference>
<reference evidence="4 5" key="1">
    <citation type="submission" date="2024-03" db="EMBL/GenBank/DDBJ databases">
        <title>YIM 134122 draft genome.</title>
        <authorList>
            <person name="Zuo S."/>
            <person name="Xiong L."/>
        </authorList>
    </citation>
    <scope>NUCLEOTIDE SEQUENCE [LARGE SCALE GENOMIC DNA]</scope>
    <source>
        <strain evidence="4 5">YIM 134122</strain>
    </source>
</reference>